<dbReference type="InterPro" id="IPR035907">
    <property type="entry name" value="Hppk_sf"/>
</dbReference>
<gene>
    <name evidence="14" type="primary">FolK</name>
    <name evidence="14" type="ORF">GCM10011415_20020</name>
</gene>
<evidence type="ECO:0000256" key="7">
    <source>
        <dbReference type="ARBA" id="ARBA00022777"/>
    </source>
</evidence>
<organism evidence="14 15">
    <name type="scientific">Salipiger pallidus</name>
    <dbReference type="NCBI Taxonomy" id="1775170"/>
    <lineage>
        <taxon>Bacteria</taxon>
        <taxon>Pseudomonadati</taxon>
        <taxon>Pseudomonadota</taxon>
        <taxon>Alphaproteobacteria</taxon>
        <taxon>Rhodobacterales</taxon>
        <taxon>Roseobacteraceae</taxon>
        <taxon>Salipiger</taxon>
    </lineage>
</organism>
<evidence type="ECO:0000256" key="4">
    <source>
        <dbReference type="ARBA" id="ARBA00016218"/>
    </source>
</evidence>
<dbReference type="GO" id="GO:0046656">
    <property type="term" value="P:folic acid biosynthetic process"/>
    <property type="evidence" value="ECO:0007669"/>
    <property type="project" value="UniProtKB-KW"/>
</dbReference>
<protein>
    <recommendedName>
        <fullName evidence="4">2-amino-4-hydroxy-6-hydroxymethyldihydropteridine pyrophosphokinase</fullName>
        <ecNumber evidence="3">2.7.6.3</ecNumber>
    </recommendedName>
    <alternativeName>
        <fullName evidence="11">6-hydroxymethyl-7,8-dihydropterin pyrophosphokinase</fullName>
    </alternativeName>
    <alternativeName>
        <fullName evidence="12">7,8-dihydro-6-hydroxymethylpterin-pyrophosphokinase</fullName>
    </alternativeName>
</protein>
<proteinExistence type="inferred from homology"/>
<name>A0A8J2ZJF8_9RHOB</name>
<dbReference type="EC" id="2.7.6.3" evidence="3"/>
<dbReference type="PANTHER" id="PTHR43071:SF1">
    <property type="entry name" value="2-AMINO-4-HYDROXY-6-HYDROXYMETHYLDIHYDROPTERIDINE PYROPHOSPHOKINASE"/>
    <property type="match status" value="1"/>
</dbReference>
<dbReference type="EMBL" id="BMJV01000003">
    <property type="protein sequence ID" value="GGG72027.1"/>
    <property type="molecule type" value="Genomic_DNA"/>
</dbReference>
<dbReference type="CDD" id="cd00483">
    <property type="entry name" value="HPPK"/>
    <property type="match status" value="1"/>
</dbReference>
<evidence type="ECO:0000313" key="15">
    <source>
        <dbReference type="Proteomes" id="UP000617145"/>
    </source>
</evidence>
<dbReference type="Gene3D" id="3.30.70.560">
    <property type="entry name" value="7,8-Dihydro-6-hydroxymethylpterin-pyrophosphokinase HPPK"/>
    <property type="match status" value="1"/>
</dbReference>
<evidence type="ECO:0000256" key="1">
    <source>
        <dbReference type="ARBA" id="ARBA00005051"/>
    </source>
</evidence>
<dbReference type="GO" id="GO:0005524">
    <property type="term" value="F:ATP binding"/>
    <property type="evidence" value="ECO:0007669"/>
    <property type="project" value="UniProtKB-KW"/>
</dbReference>
<keyword evidence="6" id="KW-0547">Nucleotide-binding</keyword>
<feature type="domain" description="7,8-dihydro-6-hydroxymethylpterin-pyrophosphokinase" evidence="13">
    <location>
        <begin position="71"/>
        <end position="82"/>
    </location>
</feature>
<comment type="caution">
    <text evidence="14">The sequence shown here is derived from an EMBL/GenBank/DDBJ whole genome shotgun (WGS) entry which is preliminary data.</text>
</comment>
<reference evidence="14" key="1">
    <citation type="journal article" date="2014" name="Int. J. Syst. Evol. Microbiol.">
        <title>Complete genome sequence of Corynebacterium casei LMG S-19264T (=DSM 44701T), isolated from a smear-ripened cheese.</title>
        <authorList>
            <consortium name="US DOE Joint Genome Institute (JGI-PGF)"/>
            <person name="Walter F."/>
            <person name="Albersmeier A."/>
            <person name="Kalinowski J."/>
            <person name="Ruckert C."/>
        </authorList>
    </citation>
    <scope>NUCLEOTIDE SEQUENCE</scope>
    <source>
        <strain evidence="14">CGMCC 1.15762</strain>
    </source>
</reference>
<dbReference type="UniPathway" id="UPA00077">
    <property type="reaction ID" value="UER00155"/>
</dbReference>
<keyword evidence="15" id="KW-1185">Reference proteome</keyword>
<evidence type="ECO:0000256" key="9">
    <source>
        <dbReference type="ARBA" id="ARBA00022909"/>
    </source>
</evidence>
<comment type="function">
    <text evidence="10">Catalyzes the transfer of pyrophosphate from adenosine triphosphate (ATP) to 6-hydroxymethyl-7,8-dihydropterin, an enzymatic step in folate biosynthesis pathway.</text>
</comment>
<dbReference type="PANTHER" id="PTHR43071">
    <property type="entry name" value="2-AMINO-4-HYDROXY-6-HYDROXYMETHYLDIHYDROPTERIDINE PYROPHOSPHOKINASE"/>
    <property type="match status" value="1"/>
</dbReference>
<dbReference type="InterPro" id="IPR000550">
    <property type="entry name" value="Hppk"/>
</dbReference>
<evidence type="ECO:0000256" key="8">
    <source>
        <dbReference type="ARBA" id="ARBA00022840"/>
    </source>
</evidence>
<dbReference type="Pfam" id="PF01288">
    <property type="entry name" value="HPPK"/>
    <property type="match status" value="1"/>
</dbReference>
<keyword evidence="7" id="KW-0418">Kinase</keyword>
<accession>A0A8J2ZJF8</accession>
<dbReference type="GO" id="GO:0046654">
    <property type="term" value="P:tetrahydrofolate biosynthetic process"/>
    <property type="evidence" value="ECO:0007669"/>
    <property type="project" value="UniProtKB-UniPathway"/>
</dbReference>
<dbReference type="SUPFAM" id="SSF55083">
    <property type="entry name" value="6-hydroxymethyl-7,8-dihydropterin pyrophosphokinase, HPPK"/>
    <property type="match status" value="1"/>
</dbReference>
<dbReference type="PROSITE" id="PS00794">
    <property type="entry name" value="HPPK"/>
    <property type="match status" value="1"/>
</dbReference>
<dbReference type="GO" id="GO:0003848">
    <property type="term" value="F:2-amino-4-hydroxy-6-hydroxymethyldihydropteridine diphosphokinase activity"/>
    <property type="evidence" value="ECO:0007669"/>
    <property type="project" value="UniProtKB-EC"/>
</dbReference>
<evidence type="ECO:0000256" key="11">
    <source>
        <dbReference type="ARBA" id="ARBA00029766"/>
    </source>
</evidence>
<dbReference type="AlphaFoldDB" id="A0A8J2ZJF8"/>
<sequence length="165" mass="18066">MTLDKALQELGSYGIRVRHTSPFYATSCFPAGAGPDYVNACAAAECDLAPVEILEALHRVEALFSRQRDQRWGARSLDLDLIAIGDMVLPDASTQAAWRALPPDRQTAEAPDQLIVPHPRMQDRAFVLVPLCDVASDWRHPLLALSAQELCDALPPEARAEVVPL</sequence>
<dbReference type="Proteomes" id="UP000617145">
    <property type="component" value="Unassembled WGS sequence"/>
</dbReference>
<evidence type="ECO:0000313" key="14">
    <source>
        <dbReference type="EMBL" id="GGG72027.1"/>
    </source>
</evidence>
<comment type="pathway">
    <text evidence="1">Cofactor biosynthesis; tetrahydrofolate biosynthesis; 2-amino-4-hydroxy-6-hydroxymethyl-7,8-dihydropteridine diphosphate from 7,8-dihydroneopterin triphosphate: step 4/4.</text>
</comment>
<dbReference type="NCBIfam" id="TIGR01498">
    <property type="entry name" value="folK"/>
    <property type="match status" value="1"/>
</dbReference>
<evidence type="ECO:0000256" key="2">
    <source>
        <dbReference type="ARBA" id="ARBA00005810"/>
    </source>
</evidence>
<evidence type="ECO:0000256" key="12">
    <source>
        <dbReference type="ARBA" id="ARBA00033413"/>
    </source>
</evidence>
<evidence type="ECO:0000256" key="3">
    <source>
        <dbReference type="ARBA" id="ARBA00013253"/>
    </source>
</evidence>
<keyword evidence="9" id="KW-0289">Folate biosynthesis</keyword>
<evidence type="ECO:0000256" key="5">
    <source>
        <dbReference type="ARBA" id="ARBA00022679"/>
    </source>
</evidence>
<evidence type="ECO:0000259" key="13">
    <source>
        <dbReference type="PROSITE" id="PS00794"/>
    </source>
</evidence>
<comment type="similarity">
    <text evidence="2">Belongs to the HPPK family.</text>
</comment>
<evidence type="ECO:0000256" key="10">
    <source>
        <dbReference type="ARBA" id="ARBA00029409"/>
    </source>
</evidence>
<keyword evidence="5" id="KW-0808">Transferase</keyword>
<keyword evidence="8" id="KW-0067">ATP-binding</keyword>
<evidence type="ECO:0000256" key="6">
    <source>
        <dbReference type="ARBA" id="ARBA00022741"/>
    </source>
</evidence>
<reference evidence="14" key="2">
    <citation type="submission" date="2020-09" db="EMBL/GenBank/DDBJ databases">
        <authorList>
            <person name="Sun Q."/>
            <person name="Zhou Y."/>
        </authorList>
    </citation>
    <scope>NUCLEOTIDE SEQUENCE</scope>
    <source>
        <strain evidence="14">CGMCC 1.15762</strain>
    </source>
</reference>
<dbReference type="GO" id="GO:0016301">
    <property type="term" value="F:kinase activity"/>
    <property type="evidence" value="ECO:0007669"/>
    <property type="project" value="UniProtKB-KW"/>
</dbReference>